<dbReference type="KEGG" id="err:DVR09_01245"/>
<evidence type="ECO:0008006" key="4">
    <source>
        <dbReference type="Google" id="ProtNLM"/>
    </source>
</evidence>
<keyword evidence="1" id="KW-0732">Signal</keyword>
<organism evidence="2 3">
    <name type="scientific">Erythrobacter aureus</name>
    <dbReference type="NCBI Taxonomy" id="2182384"/>
    <lineage>
        <taxon>Bacteria</taxon>
        <taxon>Pseudomonadati</taxon>
        <taxon>Pseudomonadota</taxon>
        <taxon>Alphaproteobacteria</taxon>
        <taxon>Sphingomonadales</taxon>
        <taxon>Erythrobacteraceae</taxon>
        <taxon>Erythrobacter/Porphyrobacter group</taxon>
        <taxon>Erythrobacter</taxon>
    </lineage>
</organism>
<evidence type="ECO:0000313" key="3">
    <source>
        <dbReference type="Proteomes" id="UP000254508"/>
    </source>
</evidence>
<dbReference type="RefSeq" id="WP_115415322.1">
    <property type="nucleotide sequence ID" value="NZ_CP031357.1"/>
</dbReference>
<feature type="chain" id="PRO_5016574988" description="Lipoprotein" evidence="1">
    <location>
        <begin position="18"/>
        <end position="220"/>
    </location>
</feature>
<gene>
    <name evidence="2" type="ORF">DVR09_01245</name>
</gene>
<reference evidence="3" key="1">
    <citation type="submission" date="2018-07" db="EMBL/GenBank/DDBJ databases">
        <title>Genome sequence of Erythrobacter strain YH-07, an antagonistic bacterium isolated from Yellow Sea.</title>
        <authorList>
            <person name="Tang T."/>
            <person name="Liu Q."/>
            <person name="Sun X."/>
        </authorList>
    </citation>
    <scope>NUCLEOTIDE SEQUENCE [LARGE SCALE GENOMIC DNA]</scope>
    <source>
        <strain evidence="3">YH-07</strain>
    </source>
</reference>
<dbReference type="PROSITE" id="PS51257">
    <property type="entry name" value="PROKAR_LIPOPROTEIN"/>
    <property type="match status" value="1"/>
</dbReference>
<dbReference type="OrthoDB" id="1524207at2"/>
<feature type="signal peptide" evidence="1">
    <location>
        <begin position="1"/>
        <end position="17"/>
    </location>
</feature>
<evidence type="ECO:0000256" key="1">
    <source>
        <dbReference type="SAM" id="SignalP"/>
    </source>
</evidence>
<name>A0A345YB30_9SPHN</name>
<accession>A0A345YB30</accession>
<dbReference type="Proteomes" id="UP000254508">
    <property type="component" value="Chromosome"/>
</dbReference>
<keyword evidence="3" id="KW-1185">Reference proteome</keyword>
<dbReference type="EMBL" id="CP031357">
    <property type="protein sequence ID" value="AXK41132.1"/>
    <property type="molecule type" value="Genomic_DNA"/>
</dbReference>
<dbReference type="AlphaFoldDB" id="A0A345YB30"/>
<evidence type="ECO:0000313" key="2">
    <source>
        <dbReference type="EMBL" id="AXK41132.1"/>
    </source>
</evidence>
<proteinExistence type="predicted"/>
<protein>
    <recommendedName>
        <fullName evidence="4">Lipoprotein</fullName>
    </recommendedName>
</protein>
<sequence>MVSARILPTLASALALAACAHTSKPRTDIAAHPQEAFWQALSSHCGRAYDGRLASSDARDANFPQRRLVAHWAQCDEERIAIAFHAMHFGAADEPVWDRSRTWIVTRQGAGADARFTLKHDHRHADGEADAVTFYGGASAESGGVRGQDFPVDDESIALFSREGLDASLTNVWRIEVDPAGMPDATFAYQLTRRNDPTRLFRVEFDASAPVEPPPPAWGW</sequence>